<sequence length="263" mass="28745">MHYRHAGDSGEALLILHASPGSSRQQVRLIEDFAGEARVFAPDTPGNGDSEPLFDGEPTVAELAAAALEFLDAAGLERVRVYGSHTGAAIATELAILAPHRVSALVLDGVSLMQGEELAEVIQRYAFPFEPDLDGAYLMRLFQFCRDQFLFFPWYNRTRAGRRDSGLGSAADLHAWITEVMKASTTYHHNYRAAFKWPADERLPLVECPALAMAAINDPLHASSVALAGLLKNGSFAELPRLDAPEFRASRKAAMDRFFGGRA</sequence>
<dbReference type="Gene3D" id="3.40.50.1820">
    <property type="entry name" value="alpha/beta hydrolase"/>
    <property type="match status" value="1"/>
</dbReference>
<dbReference type="GO" id="GO:0016787">
    <property type="term" value="F:hydrolase activity"/>
    <property type="evidence" value="ECO:0007669"/>
    <property type="project" value="UniProtKB-KW"/>
</dbReference>
<dbReference type="InterPro" id="IPR000073">
    <property type="entry name" value="AB_hydrolase_1"/>
</dbReference>
<feature type="domain" description="AB hydrolase-1" evidence="1">
    <location>
        <begin position="12"/>
        <end position="148"/>
    </location>
</feature>
<keyword evidence="2" id="KW-0378">Hydrolase</keyword>
<gene>
    <name evidence="2" type="ORF">I2488_00425</name>
</gene>
<dbReference type="Proteomes" id="UP000600799">
    <property type="component" value="Unassembled WGS sequence"/>
</dbReference>
<dbReference type="PANTHER" id="PTHR43798">
    <property type="entry name" value="MONOACYLGLYCEROL LIPASE"/>
    <property type="match status" value="1"/>
</dbReference>
<evidence type="ECO:0000313" key="3">
    <source>
        <dbReference type="Proteomes" id="UP000600799"/>
    </source>
</evidence>
<reference evidence="2 3" key="1">
    <citation type="submission" date="2020-11" db="EMBL/GenBank/DDBJ databases">
        <title>The genome sequence of Novosphingobium sp. 1Y9A.</title>
        <authorList>
            <person name="Liu Y."/>
        </authorList>
    </citation>
    <scope>NUCLEOTIDE SEQUENCE [LARGE SCALE GENOMIC DNA]</scope>
    <source>
        <strain evidence="2 3">1Y9A</strain>
    </source>
</reference>
<dbReference type="EMBL" id="JADQDC010000001">
    <property type="protein sequence ID" value="MBF9149455.1"/>
    <property type="molecule type" value="Genomic_DNA"/>
</dbReference>
<keyword evidence="3" id="KW-1185">Reference proteome</keyword>
<evidence type="ECO:0000313" key="2">
    <source>
        <dbReference type="EMBL" id="MBF9149455.1"/>
    </source>
</evidence>
<evidence type="ECO:0000259" key="1">
    <source>
        <dbReference type="Pfam" id="PF00561"/>
    </source>
</evidence>
<dbReference type="SUPFAM" id="SSF53474">
    <property type="entry name" value="alpha/beta-Hydrolases"/>
    <property type="match status" value="1"/>
</dbReference>
<organism evidence="2 3">
    <name type="scientific">Novosphingobium jiangmenense</name>
    <dbReference type="NCBI Taxonomy" id="2791981"/>
    <lineage>
        <taxon>Bacteria</taxon>
        <taxon>Pseudomonadati</taxon>
        <taxon>Pseudomonadota</taxon>
        <taxon>Alphaproteobacteria</taxon>
        <taxon>Sphingomonadales</taxon>
        <taxon>Sphingomonadaceae</taxon>
        <taxon>Novosphingobium</taxon>
    </lineage>
</organism>
<protein>
    <submittedName>
        <fullName evidence="2">Alpha/beta hydrolase</fullName>
    </submittedName>
</protein>
<proteinExistence type="predicted"/>
<dbReference type="InterPro" id="IPR050266">
    <property type="entry name" value="AB_hydrolase_sf"/>
</dbReference>
<dbReference type="PRINTS" id="PR00111">
    <property type="entry name" value="ABHYDROLASE"/>
</dbReference>
<dbReference type="Pfam" id="PF00561">
    <property type="entry name" value="Abhydrolase_1"/>
    <property type="match status" value="1"/>
</dbReference>
<name>A0ABS0HAZ9_9SPHN</name>
<dbReference type="PANTHER" id="PTHR43798:SF33">
    <property type="entry name" value="HYDROLASE, PUTATIVE (AFU_ORTHOLOGUE AFUA_2G14860)-RELATED"/>
    <property type="match status" value="1"/>
</dbReference>
<dbReference type="InterPro" id="IPR029058">
    <property type="entry name" value="AB_hydrolase_fold"/>
</dbReference>
<comment type="caution">
    <text evidence="2">The sequence shown here is derived from an EMBL/GenBank/DDBJ whole genome shotgun (WGS) entry which is preliminary data.</text>
</comment>
<accession>A0ABS0HAZ9</accession>